<proteinExistence type="inferred from homology"/>
<gene>
    <name evidence="9" type="ORF">LSUE1_G001347</name>
</gene>
<evidence type="ECO:0000256" key="6">
    <source>
        <dbReference type="SAM" id="MobiDB-lite"/>
    </source>
</evidence>
<dbReference type="PANTHER" id="PTHR33048:SF96">
    <property type="entry name" value="INTEGRAL MEMBRANE PROTEIN"/>
    <property type="match status" value="1"/>
</dbReference>
<evidence type="ECO:0000256" key="1">
    <source>
        <dbReference type="ARBA" id="ARBA00004141"/>
    </source>
</evidence>
<evidence type="ECO:0000256" key="3">
    <source>
        <dbReference type="ARBA" id="ARBA00022989"/>
    </source>
</evidence>
<dbReference type="InterPro" id="IPR052337">
    <property type="entry name" value="SAT4-like"/>
</dbReference>
<evidence type="ECO:0000256" key="4">
    <source>
        <dbReference type="ARBA" id="ARBA00023136"/>
    </source>
</evidence>
<feature type="region of interest" description="Disordered" evidence="6">
    <location>
        <begin position="277"/>
        <end position="300"/>
    </location>
</feature>
<evidence type="ECO:0000256" key="7">
    <source>
        <dbReference type="SAM" id="Phobius"/>
    </source>
</evidence>
<evidence type="ECO:0000259" key="8">
    <source>
        <dbReference type="Pfam" id="PF20684"/>
    </source>
</evidence>
<dbReference type="OrthoDB" id="3936451at2759"/>
<accession>A0A8T9CJN2</accession>
<dbReference type="Pfam" id="PF20684">
    <property type="entry name" value="Fung_rhodopsin"/>
    <property type="match status" value="1"/>
</dbReference>
<organism evidence="9 10">
    <name type="scientific">Lachnellula suecica</name>
    <dbReference type="NCBI Taxonomy" id="602035"/>
    <lineage>
        <taxon>Eukaryota</taxon>
        <taxon>Fungi</taxon>
        <taxon>Dikarya</taxon>
        <taxon>Ascomycota</taxon>
        <taxon>Pezizomycotina</taxon>
        <taxon>Leotiomycetes</taxon>
        <taxon>Helotiales</taxon>
        <taxon>Lachnaceae</taxon>
        <taxon>Lachnellula</taxon>
    </lineage>
</organism>
<keyword evidence="10" id="KW-1185">Reference proteome</keyword>
<dbReference type="AlphaFoldDB" id="A0A8T9CJN2"/>
<comment type="caution">
    <text evidence="9">The sequence shown here is derived from an EMBL/GenBank/DDBJ whole genome shotgun (WGS) entry which is preliminary data.</text>
</comment>
<keyword evidence="3 7" id="KW-1133">Transmembrane helix</keyword>
<feature type="transmembrane region" description="Helical" evidence="7">
    <location>
        <begin position="42"/>
        <end position="63"/>
    </location>
</feature>
<feature type="domain" description="Rhodopsin" evidence="8">
    <location>
        <begin position="26"/>
        <end position="267"/>
    </location>
</feature>
<sequence length="396" mass="43412">MGENRGPELAAVLGLFLGLTWLFVSLRLYVKTFINKSWGADDYLIIVALAFFSTYAGCSLSGVKYGTGRHTADILPQNVPTALYYWWLCEIFYTLTTVTVRLSIAILLLRICIKTSHKLIIYGTLVAVFVFSTFYFFLIIFQCHPVSFFWGQYEGMKGSCINPAAVPAASIAHSVVSFTADWVLGLLPIALIWDLKMNRRTKVSVAGLLSLGLLAGVAAMIRVPYIHTLALTDDFLFATTDVAIWSTIEPGLGIVAASGATLRPLFRSFYSLTSRGTQNKSAHGSRAGYLQQPSQVDAPRRHRSVKLAHYSNKSTSELSDDIELNGKSHTVTTSVGSQGAYRESREDLGSKGGIKVDRTVEITSIENEDGVSTLSEEGVPVTPWPRGCEKNGRDMV</sequence>
<feature type="transmembrane region" description="Helical" evidence="7">
    <location>
        <begin position="205"/>
        <end position="223"/>
    </location>
</feature>
<reference evidence="9 10" key="1">
    <citation type="submission" date="2018-05" db="EMBL/GenBank/DDBJ databases">
        <title>Genome sequencing and assembly of the regulated plant pathogen Lachnellula willkommii and related sister species for the development of diagnostic species identification markers.</title>
        <authorList>
            <person name="Giroux E."/>
            <person name="Bilodeau G."/>
        </authorList>
    </citation>
    <scope>NUCLEOTIDE SEQUENCE [LARGE SCALE GENOMIC DNA]</scope>
    <source>
        <strain evidence="9 10">CBS 268.59</strain>
    </source>
</reference>
<feature type="region of interest" description="Disordered" evidence="6">
    <location>
        <begin position="331"/>
        <end position="350"/>
    </location>
</feature>
<protein>
    <recommendedName>
        <fullName evidence="8">Rhodopsin domain-containing protein</fullName>
    </recommendedName>
</protein>
<dbReference type="PANTHER" id="PTHR33048">
    <property type="entry name" value="PTH11-LIKE INTEGRAL MEMBRANE PROTEIN (AFU_ORTHOLOGUE AFUA_5G11245)"/>
    <property type="match status" value="1"/>
</dbReference>
<name>A0A8T9CJN2_9HELO</name>
<keyword evidence="2 7" id="KW-0812">Transmembrane</keyword>
<evidence type="ECO:0000313" key="10">
    <source>
        <dbReference type="Proteomes" id="UP000469558"/>
    </source>
</evidence>
<feature type="transmembrane region" description="Helical" evidence="7">
    <location>
        <begin position="83"/>
        <end position="107"/>
    </location>
</feature>
<keyword evidence="4 7" id="KW-0472">Membrane</keyword>
<feature type="transmembrane region" description="Helical" evidence="7">
    <location>
        <begin position="12"/>
        <end position="30"/>
    </location>
</feature>
<dbReference type="EMBL" id="QGMK01000132">
    <property type="protein sequence ID" value="TVY83984.1"/>
    <property type="molecule type" value="Genomic_DNA"/>
</dbReference>
<dbReference type="Proteomes" id="UP000469558">
    <property type="component" value="Unassembled WGS sequence"/>
</dbReference>
<comment type="similarity">
    <text evidence="5">Belongs to the SAT4 family.</text>
</comment>
<comment type="subcellular location">
    <subcellularLocation>
        <location evidence="1">Membrane</location>
        <topology evidence="1">Multi-pass membrane protein</topology>
    </subcellularLocation>
</comment>
<feature type="transmembrane region" description="Helical" evidence="7">
    <location>
        <begin position="119"/>
        <end position="141"/>
    </location>
</feature>
<feature type="transmembrane region" description="Helical" evidence="7">
    <location>
        <begin position="171"/>
        <end position="193"/>
    </location>
</feature>
<dbReference type="GO" id="GO:0016020">
    <property type="term" value="C:membrane"/>
    <property type="evidence" value="ECO:0007669"/>
    <property type="project" value="UniProtKB-SubCell"/>
</dbReference>
<evidence type="ECO:0000256" key="5">
    <source>
        <dbReference type="ARBA" id="ARBA00038359"/>
    </source>
</evidence>
<evidence type="ECO:0000313" key="9">
    <source>
        <dbReference type="EMBL" id="TVY83984.1"/>
    </source>
</evidence>
<dbReference type="InterPro" id="IPR049326">
    <property type="entry name" value="Rhodopsin_dom_fungi"/>
</dbReference>
<evidence type="ECO:0000256" key="2">
    <source>
        <dbReference type="ARBA" id="ARBA00022692"/>
    </source>
</evidence>